<evidence type="ECO:0000259" key="6">
    <source>
        <dbReference type="Pfam" id="PF04545"/>
    </source>
</evidence>
<dbReference type="GO" id="GO:0006352">
    <property type="term" value="P:DNA-templated transcription initiation"/>
    <property type="evidence" value="ECO:0007669"/>
    <property type="project" value="InterPro"/>
</dbReference>
<dbReference type="InterPro" id="IPR013325">
    <property type="entry name" value="RNA_pol_sigma_r2"/>
</dbReference>
<protein>
    <submittedName>
        <fullName evidence="7">Sigma-70 family RNA polymerase sigma factor</fullName>
    </submittedName>
</protein>
<evidence type="ECO:0000256" key="3">
    <source>
        <dbReference type="ARBA" id="ARBA00023125"/>
    </source>
</evidence>
<dbReference type="NCBIfam" id="TIGR02937">
    <property type="entry name" value="sigma70-ECF"/>
    <property type="match status" value="1"/>
</dbReference>
<proteinExistence type="predicted"/>
<dbReference type="InterPro" id="IPR007630">
    <property type="entry name" value="RNA_pol_sigma70_r4"/>
</dbReference>
<dbReference type="SUPFAM" id="SSF88946">
    <property type="entry name" value="Sigma2 domain of RNA polymerase sigma factors"/>
    <property type="match status" value="1"/>
</dbReference>
<dbReference type="Gene3D" id="1.20.140.160">
    <property type="match status" value="1"/>
</dbReference>
<dbReference type="RefSeq" id="WP_164171582.1">
    <property type="nucleotide sequence ID" value="NZ_CP040438.1"/>
</dbReference>
<name>A0AA89WMU1_STEMA</name>
<dbReference type="AlphaFoldDB" id="A0AA89WMU1"/>
<evidence type="ECO:0000313" key="7">
    <source>
        <dbReference type="EMBL" id="MBH1652071.1"/>
    </source>
</evidence>
<gene>
    <name evidence="7" type="ORF">I5U67_07815</name>
</gene>
<feature type="domain" description="RNA polymerase sigma-70 region 4" evidence="6">
    <location>
        <begin position="171"/>
        <end position="217"/>
    </location>
</feature>
<dbReference type="PRINTS" id="PR00046">
    <property type="entry name" value="SIGMA70FCT"/>
</dbReference>
<dbReference type="PANTHER" id="PTHR30385:SF7">
    <property type="entry name" value="RNA POLYMERASE SIGMA FACTOR FLIA"/>
    <property type="match status" value="1"/>
</dbReference>
<evidence type="ECO:0000313" key="8">
    <source>
        <dbReference type="Proteomes" id="UP000625930"/>
    </source>
</evidence>
<dbReference type="SUPFAM" id="SSF88659">
    <property type="entry name" value="Sigma3 and sigma4 domains of RNA polymerase sigma factors"/>
    <property type="match status" value="1"/>
</dbReference>
<evidence type="ECO:0000259" key="5">
    <source>
        <dbReference type="Pfam" id="PF04542"/>
    </source>
</evidence>
<accession>A0AA89WMU1</accession>
<dbReference type="Proteomes" id="UP000625930">
    <property type="component" value="Unassembled WGS sequence"/>
</dbReference>
<keyword evidence="1" id="KW-0805">Transcription regulation</keyword>
<dbReference type="Pfam" id="PF04545">
    <property type="entry name" value="Sigma70_r4"/>
    <property type="match status" value="1"/>
</dbReference>
<reference evidence="7" key="1">
    <citation type="submission" date="2020-11" db="EMBL/GenBank/DDBJ databases">
        <title>Enhanced detection system for hospital associated transmission using whole genome sequencing surveillance.</title>
        <authorList>
            <person name="Harrison L.H."/>
            <person name="Van Tyne D."/>
            <person name="Marsh J.W."/>
            <person name="Griffith M.P."/>
            <person name="Snyder D.J."/>
            <person name="Cooper V.S."/>
            <person name="Mustapha M."/>
        </authorList>
    </citation>
    <scope>NUCLEOTIDE SEQUENCE</scope>
    <source>
        <strain evidence="7">STEN00091</strain>
    </source>
</reference>
<dbReference type="InterPro" id="IPR013324">
    <property type="entry name" value="RNA_pol_sigma_r3/r4-like"/>
</dbReference>
<dbReference type="GO" id="GO:0016987">
    <property type="term" value="F:sigma factor activity"/>
    <property type="evidence" value="ECO:0007669"/>
    <property type="project" value="UniProtKB-KW"/>
</dbReference>
<dbReference type="PANTHER" id="PTHR30385">
    <property type="entry name" value="SIGMA FACTOR F FLAGELLAR"/>
    <property type="match status" value="1"/>
</dbReference>
<dbReference type="Gene3D" id="1.10.1740.10">
    <property type="match status" value="1"/>
</dbReference>
<dbReference type="Pfam" id="PF04542">
    <property type="entry name" value="Sigma70_r2"/>
    <property type="match status" value="1"/>
</dbReference>
<keyword evidence="3" id="KW-0238">DNA-binding</keyword>
<evidence type="ECO:0000256" key="1">
    <source>
        <dbReference type="ARBA" id="ARBA00023015"/>
    </source>
</evidence>
<dbReference type="InterPro" id="IPR014284">
    <property type="entry name" value="RNA_pol_sigma-70_dom"/>
</dbReference>
<evidence type="ECO:0000256" key="4">
    <source>
        <dbReference type="ARBA" id="ARBA00023163"/>
    </source>
</evidence>
<dbReference type="InterPro" id="IPR007627">
    <property type="entry name" value="RNA_pol_sigma70_r2"/>
</dbReference>
<evidence type="ECO:0000256" key="2">
    <source>
        <dbReference type="ARBA" id="ARBA00023082"/>
    </source>
</evidence>
<dbReference type="InterPro" id="IPR000943">
    <property type="entry name" value="RNA_pol_sigma70"/>
</dbReference>
<keyword evidence="2" id="KW-0731">Sigma factor</keyword>
<sequence>MDTHATDGEAALWSQLREQRCSQARDALYLRYRPWATAIARRVHRRFPRLGADRDDFIQNASIGLLEAIDRFDPARGIAFQAYAMTRVRGSVFNGLRVILGGASSERYQERLDTLQGGSDDPFDELVASIVGLGLGYMLDDAANPAAIDSHDALRFAEDQQVVGQLLAGVEQLPPRLKAIIVRHYFEFTPFIELAQEWGLSKGRISQLHRAALDALRLSVQAVD</sequence>
<dbReference type="EMBL" id="JADUNP010000011">
    <property type="protein sequence ID" value="MBH1652071.1"/>
    <property type="molecule type" value="Genomic_DNA"/>
</dbReference>
<feature type="domain" description="RNA polymerase sigma-70 region 2" evidence="5">
    <location>
        <begin position="28"/>
        <end position="97"/>
    </location>
</feature>
<keyword evidence="4" id="KW-0804">Transcription</keyword>
<comment type="caution">
    <text evidence="7">The sequence shown here is derived from an EMBL/GenBank/DDBJ whole genome shotgun (WGS) entry which is preliminary data.</text>
</comment>
<organism evidence="7 8">
    <name type="scientific">Stenotrophomonas maltophilia</name>
    <name type="common">Pseudomonas maltophilia</name>
    <name type="synonym">Xanthomonas maltophilia</name>
    <dbReference type="NCBI Taxonomy" id="40324"/>
    <lineage>
        <taxon>Bacteria</taxon>
        <taxon>Pseudomonadati</taxon>
        <taxon>Pseudomonadota</taxon>
        <taxon>Gammaproteobacteria</taxon>
        <taxon>Lysobacterales</taxon>
        <taxon>Lysobacteraceae</taxon>
        <taxon>Stenotrophomonas</taxon>
        <taxon>Stenotrophomonas maltophilia group</taxon>
    </lineage>
</organism>
<dbReference type="GO" id="GO:0003677">
    <property type="term" value="F:DNA binding"/>
    <property type="evidence" value="ECO:0007669"/>
    <property type="project" value="UniProtKB-KW"/>
</dbReference>